<proteinExistence type="predicted"/>
<feature type="compositionally biased region" description="Basic and acidic residues" evidence="9">
    <location>
        <begin position="651"/>
        <end position="661"/>
    </location>
</feature>
<keyword evidence="5" id="KW-0282">Flagellum</keyword>
<keyword evidence="8" id="KW-0966">Cell projection</keyword>
<dbReference type="SUPFAM" id="SSF82185">
    <property type="entry name" value="Histone H3 K4-specific methyltransferase SET7/9 N-terminal domain"/>
    <property type="match status" value="3"/>
</dbReference>
<feature type="region of interest" description="Disordered" evidence="9">
    <location>
        <begin position="286"/>
        <end position="305"/>
    </location>
</feature>
<evidence type="ECO:0000256" key="4">
    <source>
        <dbReference type="ARBA" id="ARBA00022737"/>
    </source>
</evidence>
<dbReference type="SMART" id="SM00698">
    <property type="entry name" value="MORN"/>
    <property type="match status" value="9"/>
</dbReference>
<evidence type="ECO:0000313" key="10">
    <source>
        <dbReference type="EMBL" id="ACO64188.1"/>
    </source>
</evidence>
<dbReference type="Pfam" id="PF02493">
    <property type="entry name" value="MORN"/>
    <property type="match status" value="9"/>
</dbReference>
<dbReference type="PANTHER" id="PTHR46613:SF1">
    <property type="entry name" value="RADIAL SPOKE HEAD 10 HOMOLOG B-RELATED"/>
    <property type="match status" value="1"/>
</dbReference>
<evidence type="ECO:0000256" key="5">
    <source>
        <dbReference type="ARBA" id="ARBA00022846"/>
    </source>
</evidence>
<keyword evidence="7" id="KW-0206">Cytoskeleton</keyword>
<organism evidence="10 11">
    <name type="scientific">Micromonas commoda (strain RCC299 / NOUM17 / CCMP2709)</name>
    <name type="common">Picoplanktonic green alga</name>
    <dbReference type="NCBI Taxonomy" id="296587"/>
    <lineage>
        <taxon>Eukaryota</taxon>
        <taxon>Viridiplantae</taxon>
        <taxon>Chlorophyta</taxon>
        <taxon>Mamiellophyceae</taxon>
        <taxon>Mamiellales</taxon>
        <taxon>Mamiellaceae</taxon>
        <taxon>Micromonas</taxon>
    </lineage>
</organism>
<evidence type="ECO:0000256" key="1">
    <source>
        <dbReference type="ARBA" id="ARBA00004230"/>
    </source>
</evidence>
<sequence length="746" mass="81289">MSKPRGVVEPSMVAVSVNEYVGDVSRAGYYEGHGVAHFRAGHRYEGGFSKGKMSGSGRYEWVDGIVYEGDFVDNVATGVGKYTWPDGATYTGEVRRGLRHGRGVQAFADGRVTYDGEWKDGMRHGIGTLTFDADGYARYEGEWRHDRKHGKGRMQYASGNWYEGGWACDQKNGRGVMCWPASGETYRGEWVDGKPHGVGTHAWDRVLSDKTETDAFNSSFNSWFNTHNSYRGTFAAGMRQGYGRFAYANGSSYDGNWYADQKHGDGAYTFEDGSVFVGRFERDRPVLGTHPGDGDNPGGSARFEPTDHLRLDVADLMSEEEQARDDEPATSLDFTLKRYSSELRAIYRRAAIAGTAIDPTDEQPDRNPTPLSVPGFVRLMRRAGVAGADVTCVQLARAAHAAWRDSPPVMEPVGDADEDESSREERRLRHERELRRGNVMDPNGVMVYRQFAEACVRVAHVKFNEAFGLDRRAEHLIVEHLLPSELDEALDESRTLPWDAKMEAVEVRESAEAKAETYFREVRGTAESDGADEESHSCATPTVTGRAFLRWLKSKGALADGDEGGEPVTWPPPEPDPDADPGNDDGEGEEEKAADGDGAGDAEEAEEGEKTEEGAKEKAPPAPSLTTLQALAAFYHAIGPVAAAAEEEAAREEADRARYEAEEAAAATGTENGEPDGDAALESARIAAEATRLARAVDCEAMFPEFFEALGRCADAAVKTEGSSLAEKLATFFAEVVDVTPAVASA</sequence>
<evidence type="ECO:0000256" key="2">
    <source>
        <dbReference type="ARBA" id="ARBA00004430"/>
    </source>
</evidence>
<accession>C1E8P4</accession>
<reference evidence="10 11" key="1">
    <citation type="journal article" date="2009" name="Science">
        <title>Green evolution and dynamic adaptations revealed by genomes of the marine picoeukaryotes Micromonas.</title>
        <authorList>
            <person name="Worden A.Z."/>
            <person name="Lee J.H."/>
            <person name="Mock T."/>
            <person name="Rouze P."/>
            <person name="Simmons M.P."/>
            <person name="Aerts A.L."/>
            <person name="Allen A.E."/>
            <person name="Cuvelier M.L."/>
            <person name="Derelle E."/>
            <person name="Everett M.V."/>
            <person name="Foulon E."/>
            <person name="Grimwood J."/>
            <person name="Gundlach H."/>
            <person name="Henrissat B."/>
            <person name="Napoli C."/>
            <person name="McDonald S.M."/>
            <person name="Parker M.S."/>
            <person name="Rombauts S."/>
            <person name="Salamov A."/>
            <person name="Von Dassow P."/>
            <person name="Badger J.H."/>
            <person name="Coutinho P.M."/>
            <person name="Demir E."/>
            <person name="Dubchak I."/>
            <person name="Gentemann C."/>
            <person name="Eikrem W."/>
            <person name="Gready J.E."/>
            <person name="John U."/>
            <person name="Lanier W."/>
            <person name="Lindquist E.A."/>
            <person name="Lucas S."/>
            <person name="Mayer K.F."/>
            <person name="Moreau H."/>
            <person name="Not F."/>
            <person name="Otillar R."/>
            <person name="Panaud O."/>
            <person name="Pangilinan J."/>
            <person name="Paulsen I."/>
            <person name="Piegu B."/>
            <person name="Poliakov A."/>
            <person name="Robbens S."/>
            <person name="Schmutz J."/>
            <person name="Toulza E."/>
            <person name="Wyss T."/>
            <person name="Zelensky A."/>
            <person name="Zhou K."/>
            <person name="Armbrust E.V."/>
            <person name="Bhattacharya D."/>
            <person name="Goodenough U.W."/>
            <person name="Van de Peer Y."/>
            <person name="Grigoriev I.V."/>
        </authorList>
    </citation>
    <scope>NUCLEOTIDE SEQUENCE [LARGE SCALE GENOMIC DNA]</scope>
    <source>
        <strain evidence="11">RCC299 / NOUM17</strain>
    </source>
</reference>
<evidence type="ECO:0000256" key="8">
    <source>
        <dbReference type="ARBA" id="ARBA00023273"/>
    </source>
</evidence>
<comment type="subcellular location">
    <subcellularLocation>
        <location evidence="1">Cell projection</location>
        <location evidence="1">Cilium</location>
        <location evidence="1">Flagellum</location>
    </subcellularLocation>
    <subcellularLocation>
        <location evidence="2">Cytoplasm</location>
        <location evidence="2">Cytoskeleton</location>
        <location evidence="2">Cilium axoneme</location>
    </subcellularLocation>
</comment>
<evidence type="ECO:0000313" key="11">
    <source>
        <dbReference type="Proteomes" id="UP000002009"/>
    </source>
</evidence>
<evidence type="ECO:0000256" key="6">
    <source>
        <dbReference type="ARBA" id="ARBA00023069"/>
    </source>
</evidence>
<keyword evidence="3" id="KW-0963">Cytoplasm</keyword>
<dbReference type="EMBL" id="CP001327">
    <property type="protein sequence ID" value="ACO64188.1"/>
    <property type="molecule type" value="Genomic_DNA"/>
</dbReference>
<dbReference type="GO" id="GO:0005930">
    <property type="term" value="C:axoneme"/>
    <property type="evidence" value="ECO:0007669"/>
    <property type="project" value="UniProtKB-SubCell"/>
</dbReference>
<dbReference type="eggNOG" id="KOG0231">
    <property type="taxonomic scope" value="Eukaryota"/>
</dbReference>
<dbReference type="OrthoDB" id="270720at2759"/>
<evidence type="ECO:0000256" key="3">
    <source>
        <dbReference type="ARBA" id="ARBA00022490"/>
    </source>
</evidence>
<feature type="region of interest" description="Disordered" evidence="9">
    <location>
        <begin position="646"/>
        <end position="680"/>
    </location>
</feature>
<feature type="region of interest" description="Disordered" evidence="9">
    <location>
        <begin position="557"/>
        <end position="623"/>
    </location>
</feature>
<gene>
    <name evidence="10" type="ORF">MICPUN_59448</name>
</gene>
<evidence type="ECO:0000256" key="9">
    <source>
        <dbReference type="SAM" id="MobiDB-lite"/>
    </source>
</evidence>
<feature type="compositionally biased region" description="Acidic residues" evidence="9">
    <location>
        <begin position="575"/>
        <end position="610"/>
    </location>
</feature>
<dbReference type="GeneID" id="8244577"/>
<dbReference type="Gene3D" id="2.20.110.10">
    <property type="entry name" value="Histone H3 K4-specific methyltransferase SET7/9 N-terminal domain"/>
    <property type="match status" value="5"/>
</dbReference>
<dbReference type="KEGG" id="mis:MICPUN_59448"/>
<dbReference type="InterPro" id="IPR003409">
    <property type="entry name" value="MORN"/>
</dbReference>
<keyword evidence="11" id="KW-1185">Reference proteome</keyword>
<protein>
    <submittedName>
        <fullName evidence="10">Uncharacterized protein</fullName>
    </submittedName>
</protein>
<dbReference type="GO" id="GO:0031514">
    <property type="term" value="C:motile cilium"/>
    <property type="evidence" value="ECO:0007669"/>
    <property type="project" value="UniProtKB-SubCell"/>
</dbReference>
<dbReference type="GO" id="GO:0016020">
    <property type="term" value="C:membrane"/>
    <property type="evidence" value="ECO:0007669"/>
    <property type="project" value="UniProtKB-ARBA"/>
</dbReference>
<feature type="region of interest" description="Disordered" evidence="9">
    <location>
        <begin position="406"/>
        <end position="427"/>
    </location>
</feature>
<dbReference type="RefSeq" id="XP_002502930.1">
    <property type="nucleotide sequence ID" value="XM_002502884.1"/>
</dbReference>
<keyword evidence="4" id="KW-0677">Repeat</keyword>
<dbReference type="AlphaFoldDB" id="C1E8P4"/>
<dbReference type="STRING" id="296587.C1E8P4"/>
<evidence type="ECO:0000256" key="7">
    <source>
        <dbReference type="ARBA" id="ARBA00023212"/>
    </source>
</evidence>
<dbReference type="Proteomes" id="UP000002009">
    <property type="component" value="Chromosome 6"/>
</dbReference>
<dbReference type="PANTHER" id="PTHR46613">
    <property type="entry name" value="RADIAL SPOKE HEAD 10 HOMOLOG B-RELATED"/>
    <property type="match status" value="1"/>
</dbReference>
<name>C1E8P4_MICCC</name>
<dbReference type="InParanoid" id="C1E8P4"/>
<keyword evidence="6" id="KW-0969">Cilium</keyword>